<protein>
    <submittedName>
        <fullName evidence="2">50S rRNA methyltransferase</fullName>
    </submittedName>
</protein>
<accession>A0A2M8PGK0</accession>
<dbReference type="GO" id="GO:0008168">
    <property type="term" value="F:methyltransferase activity"/>
    <property type="evidence" value="ECO:0007669"/>
    <property type="project" value="UniProtKB-KW"/>
</dbReference>
<comment type="caution">
    <text evidence="2">The sequence shown here is derived from an EMBL/GenBank/DDBJ whole genome shotgun (WGS) entry which is preliminary data.</text>
</comment>
<dbReference type="InterPro" id="IPR029063">
    <property type="entry name" value="SAM-dependent_MTases_sf"/>
</dbReference>
<dbReference type="EMBL" id="PGTM01000039">
    <property type="protein sequence ID" value="PJF36660.1"/>
    <property type="molecule type" value="Genomic_DNA"/>
</dbReference>
<gene>
    <name evidence="2" type="ORF">CUN49_04325</name>
</gene>
<dbReference type="InterPro" id="IPR002877">
    <property type="entry name" value="RNA_MeTrfase_FtsJ_dom"/>
</dbReference>
<dbReference type="Pfam" id="PF01728">
    <property type="entry name" value="FtsJ"/>
    <property type="match status" value="1"/>
</dbReference>
<feature type="domain" description="Ribosomal RNA methyltransferase FtsJ" evidence="1">
    <location>
        <begin position="187"/>
        <end position="275"/>
    </location>
</feature>
<organism evidence="2 3">
    <name type="scientific">Candidatus Thermofonsia Clade 1 bacterium</name>
    <dbReference type="NCBI Taxonomy" id="2364210"/>
    <lineage>
        <taxon>Bacteria</taxon>
        <taxon>Bacillati</taxon>
        <taxon>Chloroflexota</taxon>
        <taxon>Candidatus Thermofontia</taxon>
        <taxon>Candidatus Thermofonsia Clade 1</taxon>
    </lineage>
</organism>
<evidence type="ECO:0000259" key="1">
    <source>
        <dbReference type="Pfam" id="PF01728"/>
    </source>
</evidence>
<name>A0A2M8PGK0_9CHLR</name>
<evidence type="ECO:0000313" key="2">
    <source>
        <dbReference type="EMBL" id="PJF36660.1"/>
    </source>
</evidence>
<evidence type="ECO:0000313" key="3">
    <source>
        <dbReference type="Proteomes" id="UP000229681"/>
    </source>
</evidence>
<dbReference type="Proteomes" id="UP000229681">
    <property type="component" value="Unassembled WGS sequence"/>
</dbReference>
<keyword evidence="2" id="KW-0489">Methyltransferase</keyword>
<proteinExistence type="predicted"/>
<dbReference type="AlphaFoldDB" id="A0A2M8PGK0"/>
<dbReference type="GO" id="GO:0032259">
    <property type="term" value="P:methylation"/>
    <property type="evidence" value="ECO:0007669"/>
    <property type="project" value="UniProtKB-KW"/>
</dbReference>
<reference evidence="2 3" key="1">
    <citation type="submission" date="2017-11" db="EMBL/GenBank/DDBJ databases">
        <title>Evolution of Phototrophy in the Chloroflexi Phylum Driven by Horizontal Gene Transfer.</title>
        <authorList>
            <person name="Ward L.M."/>
            <person name="Hemp J."/>
            <person name="Shih P.M."/>
            <person name="Mcglynn S.E."/>
            <person name="Fischer W."/>
        </authorList>
    </citation>
    <scope>NUCLEOTIDE SEQUENCE [LARGE SCALE GENOMIC DNA]</scope>
    <source>
        <strain evidence="2">JP3_13</strain>
    </source>
</reference>
<keyword evidence="2" id="KW-0808">Transferase</keyword>
<dbReference type="PANTHER" id="PTHR37524:SF2">
    <property type="entry name" value="RIBOSOMAL RNA METHYLTRANSFERASE FTSJ DOMAIN-CONTAINING PROTEIN"/>
    <property type="match status" value="1"/>
</dbReference>
<dbReference type="PANTHER" id="PTHR37524">
    <property type="entry name" value="RIBOSOMAL RNA LARGE SUBUNIT METHYLTRANSFERASE M"/>
    <property type="match status" value="1"/>
</dbReference>
<dbReference type="Gene3D" id="3.40.50.150">
    <property type="entry name" value="Vaccinia Virus protein VP39"/>
    <property type="match status" value="1"/>
</dbReference>
<sequence>MAVEPTQTILTCNAEFVDLALREAHSAVPGSQQSREIAAGVLLLNAPFEAIAAAWRTKPPIFVRHICPAQVQLDLPEENAEAWLSLLQKAHLEAIALHLAPRVPFSIQTRLLVEHPLLKPFDINNALAALVKNAPLEVRQPQQIVSVVIGRLEGALRAWLGLSMAADNLSDWAGGARRFANEDSRISRSEFKLLEALEVFRIALPVRGYALDLGAAPGGWTHVLRQQGMYVIAVDPAALDSRLLRDTGVRHKRMTAEAYLRKNVDVFDVIVNDMRMDGRDSARLLVAYAQWLRRGSPAIMTLKLPNSGRLSLIEQAYAILEDAYHVMAARQLFHNRSEITLHLKRR</sequence>
<dbReference type="SUPFAM" id="SSF53335">
    <property type="entry name" value="S-adenosyl-L-methionine-dependent methyltransferases"/>
    <property type="match status" value="1"/>
</dbReference>